<proteinExistence type="predicted"/>
<gene>
    <name evidence="1" type="ORF">BRAN1462_LOCUS11598</name>
</gene>
<name>A0A7S2IS94_9DINO</name>
<dbReference type="AlphaFoldDB" id="A0A7S2IS94"/>
<organism evidence="1">
    <name type="scientific">Zooxanthella nutricula</name>
    <dbReference type="NCBI Taxonomy" id="1333877"/>
    <lineage>
        <taxon>Eukaryota</taxon>
        <taxon>Sar</taxon>
        <taxon>Alveolata</taxon>
        <taxon>Dinophyceae</taxon>
        <taxon>Peridiniales</taxon>
        <taxon>Peridiniales incertae sedis</taxon>
        <taxon>Zooxanthella</taxon>
    </lineage>
</organism>
<accession>A0A7S2IS94</accession>
<reference evidence="1" key="1">
    <citation type="submission" date="2021-01" db="EMBL/GenBank/DDBJ databases">
        <authorList>
            <person name="Corre E."/>
            <person name="Pelletier E."/>
            <person name="Niang G."/>
            <person name="Scheremetjew M."/>
            <person name="Finn R."/>
            <person name="Kale V."/>
            <person name="Holt S."/>
            <person name="Cochrane G."/>
            <person name="Meng A."/>
            <person name="Brown T."/>
            <person name="Cohen L."/>
        </authorList>
    </citation>
    <scope>NUCLEOTIDE SEQUENCE</scope>
    <source>
        <strain evidence="1">RCC3387</strain>
    </source>
</reference>
<sequence>MAAAAVPRKPRVLNSDATRHLLPRLFRGVPKLVVATVDAFIGENHIGVSEELHHVAEAALTDLWRVFFAAVLVPGGKGYSNVRVSLDIVKLFFPCLSLGCSSGDVQCFIDLLAAHGVTCTWNGRKGLGKRGVFEFQWPLRPRPLRPPKPSSAADVAAASRDLGCPFGDDEGFPLDSETGRWCPGTSSVAVVPRWGPTAAAAAATAPAALSDAAARTPAREGSQLAAVALAVARGLGLLPTHPRNLRADAKADCWTQFFTHCLLPHAATGSKAFCADDDLLRKYFPVLPLGRGEDAECNAVLMSMAQLAGVQVEFSDGGRRSVWTWA</sequence>
<protein>
    <submittedName>
        <fullName evidence="1">Uncharacterized protein</fullName>
    </submittedName>
</protein>
<evidence type="ECO:0000313" key="1">
    <source>
        <dbReference type="EMBL" id="CAD9527543.1"/>
    </source>
</evidence>
<dbReference type="EMBL" id="HBGW01018446">
    <property type="protein sequence ID" value="CAD9527543.1"/>
    <property type="molecule type" value="Transcribed_RNA"/>
</dbReference>